<dbReference type="InterPro" id="IPR021124">
    <property type="entry name" value="CRISPR-assoc_prot_Cas5"/>
</dbReference>
<proteinExistence type="predicted"/>
<dbReference type="Gene3D" id="3.30.70.2660">
    <property type="match status" value="1"/>
</dbReference>
<evidence type="ECO:0000256" key="1">
    <source>
        <dbReference type="ARBA" id="ARBA00023118"/>
    </source>
</evidence>
<dbReference type="RefSeq" id="WP_169032604.1">
    <property type="nucleotide sequence ID" value="NZ_JABBYL010000007.1"/>
</dbReference>
<dbReference type="InterPro" id="IPR013421">
    <property type="entry name" value="CRISPR-assoc_prot_Cas5_HALMA"/>
</dbReference>
<dbReference type="AlphaFoldDB" id="A0A7K4DJN7"/>
<evidence type="ECO:0000313" key="3">
    <source>
        <dbReference type="Proteomes" id="UP000591058"/>
    </source>
</evidence>
<dbReference type="InterPro" id="IPR013422">
    <property type="entry name" value="CRISPR-assoc_prot_Cas5_N"/>
</dbReference>
<protein>
    <submittedName>
        <fullName evidence="2">Type I-B CRISPR-associated protein Cas5</fullName>
    </submittedName>
</protein>
<name>A0A7K4DJN7_9EURY</name>
<dbReference type="EMBL" id="JABBYL010000007">
    <property type="protein sequence ID" value="NMO08582.1"/>
    <property type="molecule type" value="Genomic_DNA"/>
</dbReference>
<dbReference type="NCBIfam" id="TIGR02592">
    <property type="entry name" value="cas_Cas5h"/>
    <property type="match status" value="1"/>
</dbReference>
<comment type="caution">
    <text evidence="2">The sequence shown here is derived from an EMBL/GenBank/DDBJ whole genome shotgun (WGS) entry which is preliminary data.</text>
</comment>
<accession>A0A7K4DJN7</accession>
<gene>
    <name evidence="2" type="primary">cas5b</name>
    <name evidence="2" type="ORF">HG719_01865</name>
</gene>
<dbReference type="GO" id="GO:0043571">
    <property type="term" value="P:maintenance of CRISPR repeat elements"/>
    <property type="evidence" value="ECO:0007669"/>
    <property type="project" value="InterPro"/>
</dbReference>
<dbReference type="Pfam" id="PF09704">
    <property type="entry name" value="Cas_Cas5d"/>
    <property type="match status" value="1"/>
</dbReference>
<dbReference type="GO" id="GO:0051607">
    <property type="term" value="P:defense response to virus"/>
    <property type="evidence" value="ECO:0007669"/>
    <property type="project" value="UniProtKB-KW"/>
</dbReference>
<sequence>MIDKVVVFDIWGDYGYFRRGYTTTSTISYPFPSRTTLAGIVSGILGYDRDSYYDLFGPKNSAFALQIINPIKKMRINLNLIDTKTGFILSDNKGQRTQLPAEFLKDVKYRICLWLDDDSIMDELFTYLSNHKSVYTPYLGISECLANIKLVKNSFIEPEELLVTGEDVKVHSIIPTEKAKIKIEPGKKYGAVKSPSFINAERIVNEFQEFYYEENGDSMLIVDGQYHSIGDMNVIFF</sequence>
<dbReference type="Proteomes" id="UP000591058">
    <property type="component" value="Unassembled WGS sequence"/>
</dbReference>
<keyword evidence="1" id="KW-0051">Antiviral defense</keyword>
<reference evidence="2 3" key="1">
    <citation type="submission" date="2020-04" db="EMBL/GenBank/DDBJ databases">
        <title>Draft genome of Methanobacterium subterraneum isolated from animal feces.</title>
        <authorList>
            <person name="Ouboter H.T."/>
            <person name="Berger S."/>
            <person name="Gungor E."/>
            <person name="Jetten M.S.M."/>
            <person name="Welte C.U."/>
        </authorList>
    </citation>
    <scope>NUCLEOTIDE SEQUENCE [LARGE SCALE GENOMIC DNA]</scope>
    <source>
        <strain evidence="2">HO_2020</strain>
    </source>
</reference>
<organism evidence="2 3">
    <name type="scientific">Methanobacterium subterraneum</name>
    <dbReference type="NCBI Taxonomy" id="59277"/>
    <lineage>
        <taxon>Archaea</taxon>
        <taxon>Methanobacteriati</taxon>
        <taxon>Methanobacteriota</taxon>
        <taxon>Methanomada group</taxon>
        <taxon>Methanobacteria</taxon>
        <taxon>Methanobacteriales</taxon>
        <taxon>Methanobacteriaceae</taxon>
        <taxon>Methanobacterium</taxon>
    </lineage>
</organism>
<evidence type="ECO:0000313" key="2">
    <source>
        <dbReference type="EMBL" id="NMO08582.1"/>
    </source>
</evidence>
<dbReference type="NCBIfam" id="TIGR02593">
    <property type="entry name" value="CRISPR_cas5"/>
    <property type="match status" value="1"/>
</dbReference>